<protein>
    <submittedName>
        <fullName evidence="2">Gag protease polyprotein</fullName>
    </submittedName>
</protein>
<gene>
    <name evidence="2" type="ORF">EPI10_019796</name>
</gene>
<dbReference type="PANTHER" id="PTHR15503">
    <property type="entry name" value="LDOC1 RELATED"/>
    <property type="match status" value="1"/>
</dbReference>
<dbReference type="GO" id="GO:0006508">
    <property type="term" value="P:proteolysis"/>
    <property type="evidence" value="ECO:0007669"/>
    <property type="project" value="UniProtKB-KW"/>
</dbReference>
<proteinExistence type="predicted"/>
<sequence>MELKKWKKSKVLVKRDSGSISSTSRSIKRTREATEANRTDAKQPALVYTVRGHEDRHTSDVITGMDWLVEHQVSLDCASKRIVMVGERQNYLSNVTCAMVTKKLVQKGCETYLAHVMNGNANNSIIDSIRTVREFPNVFPEELPGLSPNCEVEFGTKLLLRTALVSIAPYRMAPKELQELKIQLYELLNHEFIRPRVSHREFWSYLLKRKMDPKVVH</sequence>
<evidence type="ECO:0000256" key="1">
    <source>
        <dbReference type="SAM" id="MobiDB-lite"/>
    </source>
</evidence>
<keyword evidence="2" id="KW-0378">Hydrolase</keyword>
<dbReference type="GO" id="GO:0008233">
    <property type="term" value="F:peptidase activity"/>
    <property type="evidence" value="ECO:0007669"/>
    <property type="project" value="UniProtKB-KW"/>
</dbReference>
<keyword evidence="2" id="KW-0645">Protease</keyword>
<keyword evidence="3" id="KW-1185">Reference proteome</keyword>
<dbReference type="PANTHER" id="PTHR15503:SF45">
    <property type="entry name" value="RNA-DIRECTED DNA POLYMERASE HOMOLOG"/>
    <property type="match status" value="1"/>
</dbReference>
<dbReference type="Gene3D" id="3.10.10.10">
    <property type="entry name" value="HIV Type 1 Reverse Transcriptase, subunit A, domain 1"/>
    <property type="match status" value="1"/>
</dbReference>
<accession>A0A5B6WC15</accession>
<dbReference type="EMBL" id="SMMG02000003">
    <property type="protein sequence ID" value="KAA3479269.1"/>
    <property type="molecule type" value="Genomic_DNA"/>
</dbReference>
<dbReference type="InterPro" id="IPR032567">
    <property type="entry name" value="RTL1-rel"/>
</dbReference>
<dbReference type="Pfam" id="PF08284">
    <property type="entry name" value="RVP_2"/>
    <property type="match status" value="1"/>
</dbReference>
<evidence type="ECO:0000313" key="2">
    <source>
        <dbReference type="EMBL" id="KAA3479269.1"/>
    </source>
</evidence>
<feature type="region of interest" description="Disordered" evidence="1">
    <location>
        <begin position="21"/>
        <end position="40"/>
    </location>
</feature>
<comment type="caution">
    <text evidence="2">The sequence shown here is derived from an EMBL/GenBank/DDBJ whole genome shotgun (WGS) entry which is preliminary data.</text>
</comment>
<organism evidence="2 3">
    <name type="scientific">Gossypium australe</name>
    <dbReference type="NCBI Taxonomy" id="47621"/>
    <lineage>
        <taxon>Eukaryota</taxon>
        <taxon>Viridiplantae</taxon>
        <taxon>Streptophyta</taxon>
        <taxon>Embryophyta</taxon>
        <taxon>Tracheophyta</taxon>
        <taxon>Spermatophyta</taxon>
        <taxon>Magnoliopsida</taxon>
        <taxon>eudicotyledons</taxon>
        <taxon>Gunneridae</taxon>
        <taxon>Pentapetalae</taxon>
        <taxon>rosids</taxon>
        <taxon>malvids</taxon>
        <taxon>Malvales</taxon>
        <taxon>Malvaceae</taxon>
        <taxon>Malvoideae</taxon>
        <taxon>Gossypium</taxon>
    </lineage>
</organism>
<dbReference type="AlphaFoldDB" id="A0A5B6WC15"/>
<dbReference type="Proteomes" id="UP000325315">
    <property type="component" value="Unassembled WGS sequence"/>
</dbReference>
<dbReference type="SUPFAM" id="SSF56672">
    <property type="entry name" value="DNA/RNA polymerases"/>
    <property type="match status" value="1"/>
</dbReference>
<reference evidence="3" key="1">
    <citation type="journal article" date="2019" name="Plant Biotechnol. J.">
        <title>Genome sequencing of the Australian wild diploid species Gossypium australe highlights disease resistance and delayed gland morphogenesis.</title>
        <authorList>
            <person name="Cai Y."/>
            <person name="Cai X."/>
            <person name="Wang Q."/>
            <person name="Wang P."/>
            <person name="Zhang Y."/>
            <person name="Cai C."/>
            <person name="Xu Y."/>
            <person name="Wang K."/>
            <person name="Zhou Z."/>
            <person name="Wang C."/>
            <person name="Geng S."/>
            <person name="Li B."/>
            <person name="Dong Q."/>
            <person name="Hou Y."/>
            <person name="Wang H."/>
            <person name="Ai P."/>
            <person name="Liu Z."/>
            <person name="Yi F."/>
            <person name="Sun M."/>
            <person name="An G."/>
            <person name="Cheng J."/>
            <person name="Zhang Y."/>
            <person name="Shi Q."/>
            <person name="Xie Y."/>
            <person name="Shi X."/>
            <person name="Chang Y."/>
            <person name="Huang F."/>
            <person name="Chen Y."/>
            <person name="Hong S."/>
            <person name="Mi L."/>
            <person name="Sun Q."/>
            <person name="Zhang L."/>
            <person name="Zhou B."/>
            <person name="Peng R."/>
            <person name="Zhang X."/>
            <person name="Liu F."/>
        </authorList>
    </citation>
    <scope>NUCLEOTIDE SEQUENCE [LARGE SCALE GENOMIC DNA]</scope>
    <source>
        <strain evidence="3">cv. PA1801</strain>
    </source>
</reference>
<dbReference type="OrthoDB" id="1000793at2759"/>
<name>A0A5B6WC15_9ROSI</name>
<feature type="compositionally biased region" description="Basic and acidic residues" evidence="1">
    <location>
        <begin position="29"/>
        <end position="40"/>
    </location>
</feature>
<dbReference type="InterPro" id="IPR043502">
    <property type="entry name" value="DNA/RNA_pol_sf"/>
</dbReference>
<evidence type="ECO:0000313" key="3">
    <source>
        <dbReference type="Proteomes" id="UP000325315"/>
    </source>
</evidence>